<feature type="compositionally biased region" description="Basic and acidic residues" evidence="1">
    <location>
        <begin position="187"/>
        <end position="203"/>
    </location>
</feature>
<evidence type="ECO:0000313" key="3">
    <source>
        <dbReference type="Proteomes" id="UP000800200"/>
    </source>
</evidence>
<gene>
    <name evidence="2" type="ORF">K469DRAFT_718776</name>
</gene>
<keyword evidence="3" id="KW-1185">Reference proteome</keyword>
<name>A0A6A6EJA9_9PEZI</name>
<dbReference type="Proteomes" id="UP000800200">
    <property type="component" value="Unassembled WGS sequence"/>
</dbReference>
<sequence length="203" mass="22653">MSGKRQMVVADTARVTTSRGPEEPQIDRGAAPTVPTPLQTRKTSSNVLMASTFALTERPPASLLISPPIRVLIIARPALLDSYRLDAAQADTELIRTFSIQTLGLAETDVGTRLVRHLITRIARHVWIIFDYGVPENSYKPSVAAFKILEGPTFSTIRFQRPGLEKEVNNTVEIWGRRTTHGAKFPSRTDLRKNQDARENVKH</sequence>
<proteinExistence type="predicted"/>
<protein>
    <submittedName>
        <fullName evidence="2">Uncharacterized protein</fullName>
    </submittedName>
</protein>
<evidence type="ECO:0000313" key="2">
    <source>
        <dbReference type="EMBL" id="KAF2191754.1"/>
    </source>
</evidence>
<feature type="region of interest" description="Disordered" evidence="1">
    <location>
        <begin position="1"/>
        <end position="38"/>
    </location>
</feature>
<feature type="region of interest" description="Disordered" evidence="1">
    <location>
        <begin position="183"/>
        <end position="203"/>
    </location>
</feature>
<dbReference type="AlphaFoldDB" id="A0A6A6EJA9"/>
<reference evidence="2" key="1">
    <citation type="journal article" date="2020" name="Stud. Mycol.">
        <title>101 Dothideomycetes genomes: a test case for predicting lifestyles and emergence of pathogens.</title>
        <authorList>
            <person name="Haridas S."/>
            <person name="Albert R."/>
            <person name="Binder M."/>
            <person name="Bloem J."/>
            <person name="Labutti K."/>
            <person name="Salamov A."/>
            <person name="Andreopoulos B."/>
            <person name="Baker S."/>
            <person name="Barry K."/>
            <person name="Bills G."/>
            <person name="Bluhm B."/>
            <person name="Cannon C."/>
            <person name="Castanera R."/>
            <person name="Culley D."/>
            <person name="Daum C."/>
            <person name="Ezra D."/>
            <person name="Gonzalez J."/>
            <person name="Henrissat B."/>
            <person name="Kuo A."/>
            <person name="Liang C."/>
            <person name="Lipzen A."/>
            <person name="Lutzoni F."/>
            <person name="Magnuson J."/>
            <person name="Mondo S."/>
            <person name="Nolan M."/>
            <person name="Ohm R."/>
            <person name="Pangilinan J."/>
            <person name="Park H.-J."/>
            <person name="Ramirez L."/>
            <person name="Alfaro M."/>
            <person name="Sun H."/>
            <person name="Tritt A."/>
            <person name="Yoshinaga Y."/>
            <person name="Zwiers L.-H."/>
            <person name="Turgeon B."/>
            <person name="Goodwin S."/>
            <person name="Spatafora J."/>
            <person name="Crous P."/>
            <person name="Grigoriev I."/>
        </authorList>
    </citation>
    <scope>NUCLEOTIDE SEQUENCE</scope>
    <source>
        <strain evidence="2">CBS 207.26</strain>
    </source>
</reference>
<organism evidence="2 3">
    <name type="scientific">Zopfia rhizophila CBS 207.26</name>
    <dbReference type="NCBI Taxonomy" id="1314779"/>
    <lineage>
        <taxon>Eukaryota</taxon>
        <taxon>Fungi</taxon>
        <taxon>Dikarya</taxon>
        <taxon>Ascomycota</taxon>
        <taxon>Pezizomycotina</taxon>
        <taxon>Dothideomycetes</taxon>
        <taxon>Dothideomycetes incertae sedis</taxon>
        <taxon>Zopfiaceae</taxon>
        <taxon>Zopfia</taxon>
    </lineage>
</organism>
<dbReference type="EMBL" id="ML994616">
    <property type="protein sequence ID" value="KAF2191754.1"/>
    <property type="molecule type" value="Genomic_DNA"/>
</dbReference>
<evidence type="ECO:0000256" key="1">
    <source>
        <dbReference type="SAM" id="MobiDB-lite"/>
    </source>
</evidence>
<accession>A0A6A6EJA9</accession>